<evidence type="ECO:0000313" key="10">
    <source>
        <dbReference type="EMBL" id="VAX06458.1"/>
    </source>
</evidence>
<dbReference type="AlphaFoldDB" id="A0A3B1B4R5"/>
<evidence type="ECO:0000259" key="9">
    <source>
        <dbReference type="PROSITE" id="PS50885"/>
    </source>
</evidence>
<dbReference type="Pfam" id="PF00015">
    <property type="entry name" value="MCPsignal"/>
    <property type="match status" value="1"/>
</dbReference>
<dbReference type="FunFam" id="1.10.287.950:FF:000001">
    <property type="entry name" value="Methyl-accepting chemotaxis sensory transducer"/>
    <property type="match status" value="1"/>
</dbReference>
<feature type="domain" description="Methyl-accepting transducer" evidence="8">
    <location>
        <begin position="404"/>
        <end position="640"/>
    </location>
</feature>
<dbReference type="InterPro" id="IPR004089">
    <property type="entry name" value="MCPsignal_dom"/>
</dbReference>
<gene>
    <name evidence="10" type="ORF">MNBD_GAMMA26-225</name>
</gene>
<dbReference type="PROSITE" id="PS50885">
    <property type="entry name" value="HAMP"/>
    <property type="match status" value="1"/>
</dbReference>
<evidence type="ECO:0000256" key="1">
    <source>
        <dbReference type="ARBA" id="ARBA00004141"/>
    </source>
</evidence>
<evidence type="ECO:0000259" key="8">
    <source>
        <dbReference type="PROSITE" id="PS50111"/>
    </source>
</evidence>
<proteinExistence type="inferred from homology"/>
<dbReference type="Gene3D" id="1.10.287.950">
    <property type="entry name" value="Methyl-accepting chemotaxis protein"/>
    <property type="match status" value="1"/>
</dbReference>
<evidence type="ECO:0000256" key="7">
    <source>
        <dbReference type="SAM" id="Phobius"/>
    </source>
</evidence>
<comment type="subcellular location">
    <subcellularLocation>
        <location evidence="1">Membrane</location>
        <topology evidence="1">Multi-pass membrane protein</topology>
    </subcellularLocation>
</comment>
<dbReference type="GO" id="GO:0007165">
    <property type="term" value="P:signal transduction"/>
    <property type="evidence" value="ECO:0007669"/>
    <property type="project" value="UniProtKB-KW"/>
</dbReference>
<keyword evidence="4 7" id="KW-0472">Membrane</keyword>
<dbReference type="InterPro" id="IPR003660">
    <property type="entry name" value="HAMP_dom"/>
</dbReference>
<accession>A0A3B1B4R5</accession>
<dbReference type="CDD" id="cd11386">
    <property type="entry name" value="MCP_signal"/>
    <property type="match status" value="1"/>
</dbReference>
<dbReference type="PANTHER" id="PTHR32089">
    <property type="entry name" value="METHYL-ACCEPTING CHEMOTAXIS PROTEIN MCPB"/>
    <property type="match status" value="1"/>
</dbReference>
<dbReference type="SUPFAM" id="SSF58104">
    <property type="entry name" value="Methyl-accepting chemotaxis protein (MCP) signaling domain"/>
    <property type="match status" value="1"/>
</dbReference>
<evidence type="ECO:0000256" key="5">
    <source>
        <dbReference type="ARBA" id="ARBA00023224"/>
    </source>
</evidence>
<comment type="similarity">
    <text evidence="6">Belongs to the methyl-accepting chemotaxis (MCP) protein family.</text>
</comment>
<evidence type="ECO:0000256" key="3">
    <source>
        <dbReference type="ARBA" id="ARBA00022989"/>
    </source>
</evidence>
<dbReference type="InterPro" id="IPR029095">
    <property type="entry name" value="NarX-like_N"/>
</dbReference>
<name>A0A3B1B4R5_9ZZZZ</name>
<sequence>MKVSSKKIFKSNSLIILLTAFLLVSVALSLASFVHVSTWDAYDRQYLLRAQEQKALSQQVAKYALAAASGDEKAFVRLREVRVRFEQVMQELRSGSKQDKMLAAPPAVDPQMVAVEAAWAKLRMNTDHVLKGKDSILIVREYVNVITETIPRLQKLADDVVMGLIAQEASPKQVYIASNQLMLAQRIGNNASQVLAGGDAATTAIEQFSQDVDRFGSIIAGMRKGDTRLDIESVQDPAIAKKLVKLSQLFVPVEDHAEGIIDATPNLLPVLVAAGTVLIDSENASAASADLVDAFKQSPGRLRIGQYKIGSLAPVVIGSVGVVFLVLIGYVLLTGARQREWISQRQNEKNQQAILRLLDEMGDLADGDLTVTATVTEDITGAIADSINYAIEALRDLVLTINSTADKVSSSAQESRATAMHLAEASEHQAEQISSATGAIDGMTQAIDDMSKNAIESAQVAQRAVDIATKGTETVHSTIKGMDTIREHIQETSKRIKRLGESSQEIGDIVELIEDIADQTNILALNAAMQAAMAGEAGRGFAVVADEVQRLAERSGNATKQIEALVRTIQADTNEAVSSMEASTTGVVAGANLAEDAGEALKEIESVSNYIAEITGNIAQSAQAQSSAATSINDTMNVIQEITNQTTDGSAQAASSIGQLADTADELQRSVSGFRLPE</sequence>
<organism evidence="10">
    <name type="scientific">hydrothermal vent metagenome</name>
    <dbReference type="NCBI Taxonomy" id="652676"/>
    <lineage>
        <taxon>unclassified sequences</taxon>
        <taxon>metagenomes</taxon>
        <taxon>ecological metagenomes</taxon>
    </lineage>
</organism>
<dbReference type="PANTHER" id="PTHR32089:SF119">
    <property type="entry name" value="METHYL-ACCEPTING CHEMOTAXIS PROTEIN CTPL"/>
    <property type="match status" value="1"/>
</dbReference>
<evidence type="ECO:0000256" key="2">
    <source>
        <dbReference type="ARBA" id="ARBA00022692"/>
    </source>
</evidence>
<feature type="transmembrane region" description="Helical" evidence="7">
    <location>
        <begin position="312"/>
        <end position="333"/>
    </location>
</feature>
<dbReference type="Pfam" id="PF13675">
    <property type="entry name" value="PilJ"/>
    <property type="match status" value="2"/>
</dbReference>
<evidence type="ECO:0000256" key="6">
    <source>
        <dbReference type="ARBA" id="ARBA00029447"/>
    </source>
</evidence>
<keyword evidence="5" id="KW-0807">Transducer</keyword>
<dbReference type="SMART" id="SM00283">
    <property type="entry name" value="MA"/>
    <property type="match status" value="1"/>
</dbReference>
<dbReference type="GO" id="GO:0016020">
    <property type="term" value="C:membrane"/>
    <property type="evidence" value="ECO:0007669"/>
    <property type="project" value="UniProtKB-SubCell"/>
</dbReference>
<evidence type="ECO:0000256" key="4">
    <source>
        <dbReference type="ARBA" id="ARBA00023136"/>
    </source>
</evidence>
<dbReference type="PROSITE" id="PS50111">
    <property type="entry name" value="CHEMOTAXIS_TRANSDUC_2"/>
    <property type="match status" value="1"/>
</dbReference>
<keyword evidence="2 7" id="KW-0812">Transmembrane</keyword>
<dbReference type="EMBL" id="UOFX01000012">
    <property type="protein sequence ID" value="VAX06458.1"/>
    <property type="molecule type" value="Genomic_DNA"/>
</dbReference>
<protein>
    <submittedName>
        <fullName evidence="10">Twitching motility protein PilJ</fullName>
    </submittedName>
</protein>
<feature type="domain" description="HAMP" evidence="9">
    <location>
        <begin position="351"/>
        <end position="399"/>
    </location>
</feature>
<reference evidence="10" key="1">
    <citation type="submission" date="2018-06" db="EMBL/GenBank/DDBJ databases">
        <authorList>
            <person name="Zhirakovskaya E."/>
        </authorList>
    </citation>
    <scope>NUCLEOTIDE SEQUENCE</scope>
</reference>
<keyword evidence="3 7" id="KW-1133">Transmembrane helix</keyword>